<dbReference type="Proteomes" id="UP000887575">
    <property type="component" value="Unassembled WGS sequence"/>
</dbReference>
<evidence type="ECO:0000256" key="7">
    <source>
        <dbReference type="RuleBase" id="RU000461"/>
    </source>
</evidence>
<keyword evidence="7" id="KW-0560">Oxidoreductase</keyword>
<evidence type="ECO:0000256" key="3">
    <source>
        <dbReference type="ARBA" id="ARBA00022617"/>
    </source>
</evidence>
<evidence type="ECO:0000256" key="5">
    <source>
        <dbReference type="ARBA" id="ARBA00023033"/>
    </source>
</evidence>
<dbReference type="CDD" id="cd20628">
    <property type="entry name" value="CYP4"/>
    <property type="match status" value="1"/>
</dbReference>
<name>A0AAF3EBZ9_9BILA</name>
<accession>A0AAF3EBZ9</accession>
<keyword evidence="4 6" id="KW-0408">Iron</keyword>
<dbReference type="WBParaSite" id="MBELARI_LOCUS11465">
    <property type="protein sequence ID" value="MBELARI_LOCUS11465"/>
    <property type="gene ID" value="MBELARI_LOCUS11465"/>
</dbReference>
<dbReference type="GO" id="GO:0004497">
    <property type="term" value="F:monooxygenase activity"/>
    <property type="evidence" value="ECO:0007669"/>
    <property type="project" value="UniProtKB-KW"/>
</dbReference>
<evidence type="ECO:0008006" key="10">
    <source>
        <dbReference type="Google" id="ProtNLM"/>
    </source>
</evidence>
<dbReference type="InterPro" id="IPR001128">
    <property type="entry name" value="Cyt_P450"/>
</dbReference>
<reference evidence="9" key="1">
    <citation type="submission" date="2024-02" db="UniProtKB">
        <authorList>
            <consortium name="WormBaseParasite"/>
        </authorList>
    </citation>
    <scope>IDENTIFICATION</scope>
</reference>
<organism evidence="8 9">
    <name type="scientific">Mesorhabditis belari</name>
    <dbReference type="NCBI Taxonomy" id="2138241"/>
    <lineage>
        <taxon>Eukaryota</taxon>
        <taxon>Metazoa</taxon>
        <taxon>Ecdysozoa</taxon>
        <taxon>Nematoda</taxon>
        <taxon>Chromadorea</taxon>
        <taxon>Rhabditida</taxon>
        <taxon>Rhabditina</taxon>
        <taxon>Rhabditomorpha</taxon>
        <taxon>Rhabditoidea</taxon>
        <taxon>Rhabditidae</taxon>
        <taxon>Mesorhabditinae</taxon>
        <taxon>Mesorhabditis</taxon>
    </lineage>
</organism>
<keyword evidence="8" id="KW-1185">Reference proteome</keyword>
<evidence type="ECO:0000256" key="6">
    <source>
        <dbReference type="PIRSR" id="PIRSR602401-1"/>
    </source>
</evidence>
<evidence type="ECO:0000256" key="4">
    <source>
        <dbReference type="ARBA" id="ARBA00023004"/>
    </source>
</evidence>
<keyword evidence="5 7" id="KW-0503">Monooxygenase</keyword>
<dbReference type="InterPro" id="IPR050196">
    <property type="entry name" value="Cytochrome_P450_Monoox"/>
</dbReference>
<sequence>MALARKRRLANKIPGLDEHPIWGTANEWAGLDSAGITEWLLRKSDEMREKGHDVYRVNFANQVFIIPLNGETVKPIIESKDEITKGLGYDFVREWLGTGLLISTGNKWQYRRKMITPTFHFRHLENYVKTFNYHSKIFVEVVSELNGVEFDAVPYIKRCALDVICETAMGKTADVQHNPSHPYVMALRDMLWMNTEYELKWQYWFPPYYYWSGMAKMYRNTLNTLHGFTKGIITERKAKRANGEKTRGNETNFLDMLLEHYDAGEIDDEGVREEVDTFMFEGHDTTSSGVSWGIWCIAHHPQVQQRLFNEICEVIGEDQEEIITTEHLKKMTYLDQVMKEAFRLYCPVPEVNRRLQNDFQSGPYLFPKDAVITIAPIILCRNKKVWGDDVLSFDPERFSEERESKRHPFDYIPFSAGPRNCIGQRFAQLEAKVMLCWLVRSFEFSSNLPFESNRAGAEGILRPYSGIPVFAKRRN</sequence>
<dbReference type="Gene3D" id="1.10.630.10">
    <property type="entry name" value="Cytochrome P450"/>
    <property type="match status" value="1"/>
</dbReference>
<dbReference type="InterPro" id="IPR017972">
    <property type="entry name" value="Cyt_P450_CS"/>
</dbReference>
<comment type="cofactor">
    <cofactor evidence="1 6">
        <name>heme</name>
        <dbReference type="ChEBI" id="CHEBI:30413"/>
    </cofactor>
</comment>
<dbReference type="GO" id="GO:0020037">
    <property type="term" value="F:heme binding"/>
    <property type="evidence" value="ECO:0007669"/>
    <property type="project" value="InterPro"/>
</dbReference>
<dbReference type="InterPro" id="IPR002401">
    <property type="entry name" value="Cyt_P450_E_grp-I"/>
</dbReference>
<evidence type="ECO:0000256" key="1">
    <source>
        <dbReference type="ARBA" id="ARBA00001971"/>
    </source>
</evidence>
<evidence type="ECO:0000256" key="2">
    <source>
        <dbReference type="ARBA" id="ARBA00010617"/>
    </source>
</evidence>
<dbReference type="GO" id="GO:0016705">
    <property type="term" value="F:oxidoreductase activity, acting on paired donors, with incorporation or reduction of molecular oxygen"/>
    <property type="evidence" value="ECO:0007669"/>
    <property type="project" value="InterPro"/>
</dbReference>
<dbReference type="PANTHER" id="PTHR24291">
    <property type="entry name" value="CYTOCHROME P450 FAMILY 4"/>
    <property type="match status" value="1"/>
</dbReference>
<dbReference type="PRINTS" id="PR00385">
    <property type="entry name" value="P450"/>
</dbReference>
<protein>
    <recommendedName>
        <fullName evidence="10">Cytochrome P450</fullName>
    </recommendedName>
</protein>
<dbReference type="AlphaFoldDB" id="A0AAF3EBZ9"/>
<evidence type="ECO:0000313" key="8">
    <source>
        <dbReference type="Proteomes" id="UP000887575"/>
    </source>
</evidence>
<dbReference type="GO" id="GO:0005506">
    <property type="term" value="F:iron ion binding"/>
    <property type="evidence" value="ECO:0007669"/>
    <property type="project" value="InterPro"/>
</dbReference>
<dbReference type="PANTHER" id="PTHR24291:SF130">
    <property type="entry name" value="CYTOCHROME P450 FAMILY"/>
    <property type="match status" value="1"/>
</dbReference>
<comment type="similarity">
    <text evidence="2 7">Belongs to the cytochrome P450 family.</text>
</comment>
<dbReference type="Pfam" id="PF00067">
    <property type="entry name" value="p450"/>
    <property type="match status" value="1"/>
</dbReference>
<dbReference type="InterPro" id="IPR036396">
    <property type="entry name" value="Cyt_P450_sf"/>
</dbReference>
<keyword evidence="6 7" id="KW-0479">Metal-binding</keyword>
<proteinExistence type="inferred from homology"/>
<dbReference type="PRINTS" id="PR00463">
    <property type="entry name" value="EP450I"/>
</dbReference>
<keyword evidence="3 6" id="KW-0349">Heme</keyword>
<evidence type="ECO:0000313" key="9">
    <source>
        <dbReference type="WBParaSite" id="MBELARI_LOCUS11465"/>
    </source>
</evidence>
<dbReference type="SUPFAM" id="SSF48264">
    <property type="entry name" value="Cytochrome P450"/>
    <property type="match status" value="1"/>
</dbReference>
<feature type="binding site" description="axial binding residue" evidence="6">
    <location>
        <position position="421"/>
    </location>
    <ligand>
        <name>heme</name>
        <dbReference type="ChEBI" id="CHEBI:30413"/>
    </ligand>
    <ligandPart>
        <name>Fe</name>
        <dbReference type="ChEBI" id="CHEBI:18248"/>
    </ligandPart>
</feature>
<dbReference type="PROSITE" id="PS00086">
    <property type="entry name" value="CYTOCHROME_P450"/>
    <property type="match status" value="1"/>
</dbReference>